<dbReference type="KEGG" id="dmi:Desmer_3157"/>
<dbReference type="EMBL" id="CP003629">
    <property type="protein sequence ID" value="AFQ45038.1"/>
    <property type="molecule type" value="Genomic_DNA"/>
</dbReference>
<dbReference type="STRING" id="768704.Desmer_3157"/>
<sequence>MRKKIIIITSIMVLMLAGAGVWGYNSFFKSDPEIQQQLNNQFGEDFFKSFNDEITDVNSGASNNEQKTNGMNLAGDAPSSELATEKVQQGNAISNTAADGNQGVLDKEITKEQVINKYQPKFNYLQNVALGRLDTLYSAAAKEYEQLRKAGTLNRSALAQKYIQAGTMLEANVDNQFYSTLNAMQAELVANNLPTDVIASNKAAYEQAKSNKRAQLLSKVRT</sequence>
<dbReference type="Proteomes" id="UP000005262">
    <property type="component" value="Chromosome"/>
</dbReference>
<evidence type="ECO:0000313" key="1">
    <source>
        <dbReference type="EMBL" id="AFQ45038.1"/>
    </source>
</evidence>
<reference evidence="2" key="2">
    <citation type="submission" date="2012-08" db="EMBL/GenBank/DDBJ databases">
        <title>Finished genome of Desulfosporosinus meridiei DSM 13257.</title>
        <authorList>
            <person name="Huntemann M."/>
            <person name="Wei C.-L."/>
            <person name="Han J."/>
            <person name="Detter J.C."/>
            <person name="Han C."/>
            <person name="Davenport K."/>
            <person name="Daligault H."/>
            <person name="Erkkila T."/>
            <person name="Gu W."/>
            <person name="Munk A.C.C."/>
            <person name="Teshima H."/>
            <person name="Xu Y."/>
            <person name="Chain P."/>
            <person name="Tapia R."/>
            <person name="Chen A."/>
            <person name="Krypides N."/>
            <person name="Mavromatis K."/>
            <person name="Markowitz V."/>
            <person name="Szeto E."/>
            <person name="Ivanova N."/>
            <person name="Mikhailova N."/>
            <person name="Ovchinnikova G."/>
            <person name="Pagani I."/>
            <person name="Pati A."/>
            <person name="Goodwin L."/>
            <person name="Peters L."/>
            <person name="Pitluck S."/>
            <person name="Woyke T."/>
            <person name="Pester M."/>
            <person name="Spring S."/>
            <person name="Ollivier B."/>
            <person name="Rattei T."/>
            <person name="Klenk H.-P."/>
            <person name="Wagner M."/>
            <person name="Loy A."/>
        </authorList>
    </citation>
    <scope>NUCLEOTIDE SEQUENCE [LARGE SCALE GENOMIC DNA]</scope>
    <source>
        <strain evidence="2">ATCC BAA-275 / DSM 13257 / NCIMB 13706 / S10</strain>
    </source>
</reference>
<evidence type="ECO:0000313" key="2">
    <source>
        <dbReference type="Proteomes" id="UP000005262"/>
    </source>
</evidence>
<organism evidence="1 2">
    <name type="scientific">Desulfosporosinus meridiei (strain ATCC BAA-275 / DSM 13257 / KCTC 12902 / NCIMB 13706 / S10)</name>
    <dbReference type="NCBI Taxonomy" id="768704"/>
    <lineage>
        <taxon>Bacteria</taxon>
        <taxon>Bacillati</taxon>
        <taxon>Bacillota</taxon>
        <taxon>Clostridia</taxon>
        <taxon>Eubacteriales</taxon>
        <taxon>Desulfitobacteriaceae</taxon>
        <taxon>Desulfosporosinus</taxon>
    </lineage>
</organism>
<dbReference type="HOGENOM" id="CLU_1223132_0_0_9"/>
<gene>
    <name evidence="1" type="ordered locus">Desmer_3157</name>
</gene>
<dbReference type="AlphaFoldDB" id="J7J149"/>
<dbReference type="eggNOG" id="ENOG50334UB">
    <property type="taxonomic scope" value="Bacteria"/>
</dbReference>
<protein>
    <submittedName>
        <fullName evidence="1">Uncharacterized protein</fullName>
    </submittedName>
</protein>
<proteinExistence type="predicted"/>
<accession>J7J149</accession>
<keyword evidence="2" id="KW-1185">Reference proteome</keyword>
<dbReference type="RefSeq" id="WP_014903948.1">
    <property type="nucleotide sequence ID" value="NC_018515.1"/>
</dbReference>
<name>J7J149_DESMD</name>
<reference evidence="1 2" key="1">
    <citation type="journal article" date="2012" name="J. Bacteriol.">
        <title>Complete genome sequences of Desulfosporosinus orientis DSM765T, Desulfosporosinus youngiae DSM17734T, Desulfosporosinus meridiei DSM13257T, and Desulfosporosinus acidiphilus DSM22704T.</title>
        <authorList>
            <person name="Pester M."/>
            <person name="Brambilla E."/>
            <person name="Alazard D."/>
            <person name="Rattei T."/>
            <person name="Weinmaier T."/>
            <person name="Han J."/>
            <person name="Lucas S."/>
            <person name="Lapidus A."/>
            <person name="Cheng J.F."/>
            <person name="Goodwin L."/>
            <person name="Pitluck S."/>
            <person name="Peters L."/>
            <person name="Ovchinnikova G."/>
            <person name="Teshima H."/>
            <person name="Detter J.C."/>
            <person name="Han C.S."/>
            <person name="Tapia R."/>
            <person name="Land M.L."/>
            <person name="Hauser L."/>
            <person name="Kyrpides N.C."/>
            <person name="Ivanova N.N."/>
            <person name="Pagani I."/>
            <person name="Huntmann M."/>
            <person name="Wei C.L."/>
            <person name="Davenport K.W."/>
            <person name="Daligault H."/>
            <person name="Chain P.S."/>
            <person name="Chen A."/>
            <person name="Mavromatis K."/>
            <person name="Markowitz V."/>
            <person name="Szeto E."/>
            <person name="Mikhailova N."/>
            <person name="Pati A."/>
            <person name="Wagner M."/>
            <person name="Woyke T."/>
            <person name="Ollivier B."/>
            <person name="Klenk H.P."/>
            <person name="Spring S."/>
            <person name="Loy A."/>
        </authorList>
    </citation>
    <scope>NUCLEOTIDE SEQUENCE [LARGE SCALE GENOMIC DNA]</scope>
    <source>
        <strain evidence="2">ATCC BAA-275 / DSM 13257 / NCIMB 13706 / S10</strain>
    </source>
</reference>
<dbReference type="OrthoDB" id="1795755at2"/>